<name>A0A9W8H6D4_9FUNG</name>
<evidence type="ECO:0000256" key="2">
    <source>
        <dbReference type="SAM" id="SignalP"/>
    </source>
</evidence>
<evidence type="ECO:0000313" key="4">
    <source>
        <dbReference type="Proteomes" id="UP001140217"/>
    </source>
</evidence>
<gene>
    <name evidence="3" type="ORF">H4R18_005439</name>
</gene>
<feature type="region of interest" description="Disordered" evidence="1">
    <location>
        <begin position="168"/>
        <end position="190"/>
    </location>
</feature>
<dbReference type="EMBL" id="JANBUL010000327">
    <property type="protein sequence ID" value="KAJ2776894.1"/>
    <property type="molecule type" value="Genomic_DNA"/>
</dbReference>
<feature type="chain" id="PRO_5040844070" evidence="2">
    <location>
        <begin position="21"/>
        <end position="332"/>
    </location>
</feature>
<accession>A0A9W8H6D4</accession>
<dbReference type="Proteomes" id="UP001140217">
    <property type="component" value="Unassembled WGS sequence"/>
</dbReference>
<dbReference type="AlphaFoldDB" id="A0A9W8H6D4"/>
<feature type="region of interest" description="Disordered" evidence="1">
    <location>
        <begin position="101"/>
        <end position="123"/>
    </location>
</feature>
<protein>
    <submittedName>
        <fullName evidence="3">Uncharacterized protein</fullName>
    </submittedName>
</protein>
<evidence type="ECO:0000313" key="3">
    <source>
        <dbReference type="EMBL" id="KAJ2776894.1"/>
    </source>
</evidence>
<keyword evidence="4" id="KW-1185">Reference proteome</keyword>
<feature type="region of interest" description="Disordered" evidence="1">
    <location>
        <begin position="216"/>
        <end position="243"/>
    </location>
</feature>
<evidence type="ECO:0000256" key="1">
    <source>
        <dbReference type="SAM" id="MobiDB-lite"/>
    </source>
</evidence>
<comment type="caution">
    <text evidence="3">The sequence shown here is derived from an EMBL/GenBank/DDBJ whole genome shotgun (WGS) entry which is preliminary data.</text>
</comment>
<proteinExistence type="predicted"/>
<feature type="region of interest" description="Disordered" evidence="1">
    <location>
        <begin position="274"/>
        <end position="303"/>
    </location>
</feature>
<feature type="signal peptide" evidence="2">
    <location>
        <begin position="1"/>
        <end position="20"/>
    </location>
</feature>
<sequence>MRLSYTVAAAALLLAASVASSPVAVPLGHVAKRDAGTTSCTNNKCEKPGKSRYYSVCKNGEAVRKKCPKSTDVCHEIDGYRSCGPKHDNVGDKIDSIVLEGSTSPKDKCPTGSGKCKRDSGSSEEYMCKDEPDKKYTCSEGSMCYDDDKYGFICKPKPATSTNPSDKCLKGSGKCKDSGSSNKYTCDDEPGKKYTCSEDSICFDDDKDGFICKAKPASSTNPSDKCPTGSGKCKKDSGSSNKYTCDDKPDEKFTCSGDSMCFDDDTNGFVCKAKPASSTNPSDKCPTGSGKCKKDSGSSNKYTCDDKPDEKFTCSGDSMCYDDDTNGFICKA</sequence>
<keyword evidence="2" id="KW-0732">Signal</keyword>
<organism evidence="3 4">
    <name type="scientific">Coemansia javaensis</name>
    <dbReference type="NCBI Taxonomy" id="2761396"/>
    <lineage>
        <taxon>Eukaryota</taxon>
        <taxon>Fungi</taxon>
        <taxon>Fungi incertae sedis</taxon>
        <taxon>Zoopagomycota</taxon>
        <taxon>Kickxellomycotina</taxon>
        <taxon>Kickxellomycetes</taxon>
        <taxon>Kickxellales</taxon>
        <taxon>Kickxellaceae</taxon>
        <taxon>Coemansia</taxon>
    </lineage>
</organism>
<reference evidence="3" key="1">
    <citation type="submission" date="2022-07" db="EMBL/GenBank/DDBJ databases">
        <title>Phylogenomic reconstructions and comparative analyses of Kickxellomycotina fungi.</title>
        <authorList>
            <person name="Reynolds N.K."/>
            <person name="Stajich J.E."/>
            <person name="Barry K."/>
            <person name="Grigoriev I.V."/>
            <person name="Crous P."/>
            <person name="Smith M.E."/>
        </authorList>
    </citation>
    <scope>NUCLEOTIDE SEQUENCE</scope>
    <source>
        <strain evidence="3">NBRC 105414</strain>
    </source>
</reference>